<evidence type="ECO:0000313" key="2">
    <source>
        <dbReference type="Proteomes" id="UP000248806"/>
    </source>
</evidence>
<accession>A0A326UID8</accession>
<organism evidence="1 2">
    <name type="scientific">Thermosporothrix hazakensis</name>
    <dbReference type="NCBI Taxonomy" id="644383"/>
    <lineage>
        <taxon>Bacteria</taxon>
        <taxon>Bacillati</taxon>
        <taxon>Chloroflexota</taxon>
        <taxon>Ktedonobacteria</taxon>
        <taxon>Ktedonobacterales</taxon>
        <taxon>Thermosporotrichaceae</taxon>
        <taxon>Thermosporothrix</taxon>
    </lineage>
</organism>
<dbReference type="Proteomes" id="UP000248806">
    <property type="component" value="Unassembled WGS sequence"/>
</dbReference>
<dbReference type="OrthoDB" id="166235at2"/>
<name>A0A326UID8_THEHA</name>
<dbReference type="EMBL" id="QKUF01000001">
    <property type="protein sequence ID" value="PZW36570.1"/>
    <property type="molecule type" value="Genomic_DNA"/>
</dbReference>
<sequence>MTSTSELRAIIEELELVDIGDAVSYFGEELYGEDDFPALEQLTGPTGELSEKAGASQSPLLADTLYECPCHLNMQHYNCMSW</sequence>
<evidence type="ECO:0000313" key="1">
    <source>
        <dbReference type="EMBL" id="PZW36570.1"/>
    </source>
</evidence>
<keyword evidence="2" id="KW-1185">Reference proteome</keyword>
<reference evidence="1 2" key="1">
    <citation type="submission" date="2018-06" db="EMBL/GenBank/DDBJ databases">
        <title>Genomic Encyclopedia of Archaeal and Bacterial Type Strains, Phase II (KMG-II): from individual species to whole genera.</title>
        <authorList>
            <person name="Goeker M."/>
        </authorList>
    </citation>
    <scope>NUCLEOTIDE SEQUENCE [LARGE SCALE GENOMIC DNA]</scope>
    <source>
        <strain evidence="1 2">ATCC BAA-1881</strain>
    </source>
</reference>
<comment type="caution">
    <text evidence="1">The sequence shown here is derived from an EMBL/GenBank/DDBJ whole genome shotgun (WGS) entry which is preliminary data.</text>
</comment>
<protein>
    <submittedName>
        <fullName evidence="1">Uncharacterized protein</fullName>
    </submittedName>
</protein>
<dbReference type="RefSeq" id="WP_111318928.1">
    <property type="nucleotide sequence ID" value="NZ_BIFX01000001.1"/>
</dbReference>
<proteinExistence type="predicted"/>
<gene>
    <name evidence="1" type="ORF">EI42_00746</name>
</gene>
<dbReference type="AlphaFoldDB" id="A0A326UID8"/>